<evidence type="ECO:0000313" key="4">
    <source>
        <dbReference type="EnsemblProtists" id="EKX46288"/>
    </source>
</evidence>
<name>L1JCP0_GUITC</name>
<keyword evidence="2" id="KW-1133">Transmembrane helix</keyword>
<dbReference type="PaxDb" id="55529-EKX46288"/>
<evidence type="ECO:0000256" key="1">
    <source>
        <dbReference type="SAM" id="MobiDB-lite"/>
    </source>
</evidence>
<dbReference type="KEGG" id="gtt:GUITHDRAFT_152453"/>
<keyword evidence="5" id="KW-1185">Reference proteome</keyword>
<dbReference type="EnsemblProtists" id="EKX46288">
    <property type="protein sequence ID" value="EKX46288"/>
    <property type="gene ID" value="GUITHDRAFT_152453"/>
</dbReference>
<evidence type="ECO:0000313" key="3">
    <source>
        <dbReference type="EMBL" id="EKX46288.1"/>
    </source>
</evidence>
<reference evidence="5" key="2">
    <citation type="submission" date="2012-11" db="EMBL/GenBank/DDBJ databases">
        <authorList>
            <person name="Kuo A."/>
            <person name="Curtis B.A."/>
            <person name="Tanifuji G."/>
            <person name="Burki F."/>
            <person name="Gruber A."/>
            <person name="Irimia M."/>
            <person name="Maruyama S."/>
            <person name="Arias M.C."/>
            <person name="Ball S.G."/>
            <person name="Gile G.H."/>
            <person name="Hirakawa Y."/>
            <person name="Hopkins J.F."/>
            <person name="Rensing S.A."/>
            <person name="Schmutz J."/>
            <person name="Symeonidi A."/>
            <person name="Elias M."/>
            <person name="Eveleigh R.J."/>
            <person name="Herman E.K."/>
            <person name="Klute M.J."/>
            <person name="Nakayama T."/>
            <person name="Obornik M."/>
            <person name="Reyes-Prieto A."/>
            <person name="Armbrust E.V."/>
            <person name="Aves S.J."/>
            <person name="Beiko R.G."/>
            <person name="Coutinho P."/>
            <person name="Dacks J.B."/>
            <person name="Durnford D.G."/>
            <person name="Fast N.M."/>
            <person name="Green B.R."/>
            <person name="Grisdale C."/>
            <person name="Hempe F."/>
            <person name="Henrissat B."/>
            <person name="Hoppner M.P."/>
            <person name="Ishida K.-I."/>
            <person name="Kim E."/>
            <person name="Koreny L."/>
            <person name="Kroth P.G."/>
            <person name="Liu Y."/>
            <person name="Malik S.-B."/>
            <person name="Maier U.G."/>
            <person name="McRose D."/>
            <person name="Mock T."/>
            <person name="Neilson J.A."/>
            <person name="Onodera N.T."/>
            <person name="Poole A.M."/>
            <person name="Pritham E.J."/>
            <person name="Richards T.A."/>
            <person name="Rocap G."/>
            <person name="Roy S.W."/>
            <person name="Sarai C."/>
            <person name="Schaack S."/>
            <person name="Shirato S."/>
            <person name="Slamovits C.H."/>
            <person name="Spencer D.F."/>
            <person name="Suzuki S."/>
            <person name="Worden A.Z."/>
            <person name="Zauner S."/>
            <person name="Barry K."/>
            <person name="Bell C."/>
            <person name="Bharti A.K."/>
            <person name="Crow J.A."/>
            <person name="Grimwood J."/>
            <person name="Kramer R."/>
            <person name="Lindquist E."/>
            <person name="Lucas S."/>
            <person name="Salamov A."/>
            <person name="McFadden G.I."/>
            <person name="Lane C.E."/>
            <person name="Keeling P.J."/>
            <person name="Gray M.W."/>
            <person name="Grigoriev I.V."/>
            <person name="Archibald J.M."/>
        </authorList>
    </citation>
    <scope>NUCLEOTIDE SEQUENCE</scope>
    <source>
        <strain evidence="5">CCMP2712</strain>
    </source>
</reference>
<evidence type="ECO:0000256" key="2">
    <source>
        <dbReference type="SAM" id="Phobius"/>
    </source>
</evidence>
<proteinExistence type="predicted"/>
<reference evidence="4" key="3">
    <citation type="submission" date="2015-06" db="UniProtKB">
        <authorList>
            <consortium name="EnsemblProtists"/>
        </authorList>
    </citation>
    <scope>IDENTIFICATION</scope>
</reference>
<reference evidence="3 5" key="1">
    <citation type="journal article" date="2012" name="Nature">
        <title>Algal genomes reveal evolutionary mosaicism and the fate of nucleomorphs.</title>
        <authorList>
            <consortium name="DOE Joint Genome Institute"/>
            <person name="Curtis B.A."/>
            <person name="Tanifuji G."/>
            <person name="Burki F."/>
            <person name="Gruber A."/>
            <person name="Irimia M."/>
            <person name="Maruyama S."/>
            <person name="Arias M.C."/>
            <person name="Ball S.G."/>
            <person name="Gile G.H."/>
            <person name="Hirakawa Y."/>
            <person name="Hopkins J.F."/>
            <person name="Kuo A."/>
            <person name="Rensing S.A."/>
            <person name="Schmutz J."/>
            <person name="Symeonidi A."/>
            <person name="Elias M."/>
            <person name="Eveleigh R.J."/>
            <person name="Herman E.K."/>
            <person name="Klute M.J."/>
            <person name="Nakayama T."/>
            <person name="Obornik M."/>
            <person name="Reyes-Prieto A."/>
            <person name="Armbrust E.V."/>
            <person name="Aves S.J."/>
            <person name="Beiko R.G."/>
            <person name="Coutinho P."/>
            <person name="Dacks J.B."/>
            <person name="Durnford D.G."/>
            <person name="Fast N.M."/>
            <person name="Green B.R."/>
            <person name="Grisdale C.J."/>
            <person name="Hempel F."/>
            <person name="Henrissat B."/>
            <person name="Hoppner M.P."/>
            <person name="Ishida K."/>
            <person name="Kim E."/>
            <person name="Koreny L."/>
            <person name="Kroth P.G."/>
            <person name="Liu Y."/>
            <person name="Malik S.B."/>
            <person name="Maier U.G."/>
            <person name="McRose D."/>
            <person name="Mock T."/>
            <person name="Neilson J.A."/>
            <person name="Onodera N.T."/>
            <person name="Poole A.M."/>
            <person name="Pritham E.J."/>
            <person name="Richards T.A."/>
            <person name="Rocap G."/>
            <person name="Roy S.W."/>
            <person name="Sarai C."/>
            <person name="Schaack S."/>
            <person name="Shirato S."/>
            <person name="Slamovits C.H."/>
            <person name="Spencer D.F."/>
            <person name="Suzuki S."/>
            <person name="Worden A.Z."/>
            <person name="Zauner S."/>
            <person name="Barry K."/>
            <person name="Bell C."/>
            <person name="Bharti A.K."/>
            <person name="Crow J.A."/>
            <person name="Grimwood J."/>
            <person name="Kramer R."/>
            <person name="Lindquist E."/>
            <person name="Lucas S."/>
            <person name="Salamov A."/>
            <person name="McFadden G.I."/>
            <person name="Lane C.E."/>
            <person name="Keeling P.J."/>
            <person name="Gray M.W."/>
            <person name="Grigoriev I.V."/>
            <person name="Archibald J.M."/>
        </authorList>
    </citation>
    <scope>NUCLEOTIDE SEQUENCE</scope>
    <source>
        <strain evidence="3 5">CCMP2712</strain>
    </source>
</reference>
<gene>
    <name evidence="3" type="ORF">GUITHDRAFT_152453</name>
</gene>
<dbReference type="GeneID" id="17302945"/>
<protein>
    <submittedName>
        <fullName evidence="3 4">Uncharacterized protein</fullName>
    </submittedName>
</protein>
<keyword evidence="2" id="KW-0472">Membrane</keyword>
<dbReference type="HOGENOM" id="CLU_1411235_0_0_1"/>
<dbReference type="RefSeq" id="XP_005833268.1">
    <property type="nucleotide sequence ID" value="XM_005833211.1"/>
</dbReference>
<feature type="transmembrane region" description="Helical" evidence="2">
    <location>
        <begin position="137"/>
        <end position="161"/>
    </location>
</feature>
<dbReference type="AlphaFoldDB" id="L1JCP0"/>
<evidence type="ECO:0000313" key="5">
    <source>
        <dbReference type="Proteomes" id="UP000011087"/>
    </source>
</evidence>
<dbReference type="EMBL" id="JH992995">
    <property type="protein sequence ID" value="EKX46288.1"/>
    <property type="molecule type" value="Genomic_DNA"/>
</dbReference>
<feature type="region of interest" description="Disordered" evidence="1">
    <location>
        <begin position="93"/>
        <end position="124"/>
    </location>
</feature>
<dbReference type="Proteomes" id="UP000011087">
    <property type="component" value="Unassembled WGS sequence"/>
</dbReference>
<organism evidence="3">
    <name type="scientific">Guillardia theta (strain CCMP2712)</name>
    <name type="common">Cryptophyte</name>
    <dbReference type="NCBI Taxonomy" id="905079"/>
    <lineage>
        <taxon>Eukaryota</taxon>
        <taxon>Cryptophyceae</taxon>
        <taxon>Pyrenomonadales</taxon>
        <taxon>Geminigeraceae</taxon>
        <taxon>Guillardia</taxon>
    </lineage>
</organism>
<sequence length="193" mass="20559">MAVHANHVPGQVHATSMQAFSKNQVNIQPKTGMKLASATPSNADAKDPRMNNGKFDWLLKETSPLYTAAKKAVSVAANKLSLNAANTPKGALQLQASNGTDANTTETNSQGDRRLENGGGDSDDITSEFKMTKKNELYFFITWIIVLFLVIGVLLLCIAYARTMLGADNQKVPPSNAKNGLGAPGYGAAGRIH</sequence>
<feature type="compositionally biased region" description="Polar residues" evidence="1">
    <location>
        <begin position="94"/>
        <end position="110"/>
    </location>
</feature>
<accession>L1JCP0</accession>
<keyword evidence="2" id="KW-0812">Transmembrane</keyword>